<dbReference type="Proteomes" id="UP000077671">
    <property type="component" value="Unassembled WGS sequence"/>
</dbReference>
<gene>
    <name evidence="1" type="ORF">A4X03_0g8762</name>
</gene>
<proteinExistence type="predicted"/>
<accession>A0A177U850</accession>
<evidence type="ECO:0000313" key="1">
    <source>
        <dbReference type="EMBL" id="KAE8238835.1"/>
    </source>
</evidence>
<sequence length="403" mass="42549">MQLRLPFVVAALVLTTGAVAASIPQVEGLAVRSPADSLVQGSAAAPLEARVSKSQLEAKAVALAKSGKAQIDADLAKLEALQKQSKPSEAEARKAFGTLNSHLHSIGRQYEQLATQYHESPSSRDLVKRQALLQPAIADLNKSLNKLLPQVRLLVRHLTTNLGLNTVSVIVRQITPGLKQIDLGLEQILTVLGDDLGPGLVDPLLRTVFGLLDGLGLNLNARDLTFEDRAVSKSAVKSEITNSMQQASSEFSSDYATFKKLLGQKKVTQSQFDSAVKTLQSHAEKTTAEVKKLEKKAQASGLSSRAQPGDLNTAVAGLIADLNKVLPLVDSLVHKVVGDLELNAVNQLVDALTPTLVTLIGAVEALLAGLAPGLSGLVNPLLGLVNGLTKSLGIDLNNDTGRL</sequence>
<reference evidence="1" key="1">
    <citation type="submission" date="2016-04" db="EMBL/GenBank/DDBJ databases">
        <authorList>
            <person name="Nguyen H.D."/>
            <person name="Kesanakurti P."/>
            <person name="Cullis J."/>
            <person name="Levesque C.A."/>
            <person name="Hambleton S."/>
        </authorList>
    </citation>
    <scope>NUCLEOTIDE SEQUENCE</scope>
    <source>
        <strain evidence="1">DAOMC 238032</strain>
    </source>
</reference>
<protein>
    <submittedName>
        <fullName evidence="1">Uncharacterized protein</fullName>
    </submittedName>
</protein>
<dbReference type="EMBL" id="LWDD02002882">
    <property type="protein sequence ID" value="KAE8238835.1"/>
    <property type="molecule type" value="Genomic_DNA"/>
</dbReference>
<dbReference type="AlphaFoldDB" id="A0A177U850"/>
<name>A0A177U850_9BASI</name>
<organism evidence="1 2">
    <name type="scientific">Tilletia caries</name>
    <name type="common">wheat bunt fungus</name>
    <dbReference type="NCBI Taxonomy" id="13290"/>
    <lineage>
        <taxon>Eukaryota</taxon>
        <taxon>Fungi</taxon>
        <taxon>Dikarya</taxon>
        <taxon>Basidiomycota</taxon>
        <taxon>Ustilaginomycotina</taxon>
        <taxon>Exobasidiomycetes</taxon>
        <taxon>Tilletiales</taxon>
        <taxon>Tilletiaceae</taxon>
        <taxon>Tilletia</taxon>
    </lineage>
</organism>
<evidence type="ECO:0000313" key="2">
    <source>
        <dbReference type="Proteomes" id="UP000077671"/>
    </source>
</evidence>
<reference evidence="1" key="2">
    <citation type="journal article" date="2019" name="IMA Fungus">
        <title>Genome sequencing and comparison of five Tilletia species to identify candidate genes for the detection of regulated species infecting wheat.</title>
        <authorList>
            <person name="Nguyen H.D.T."/>
            <person name="Sultana T."/>
            <person name="Kesanakurti P."/>
            <person name="Hambleton S."/>
        </authorList>
    </citation>
    <scope>NUCLEOTIDE SEQUENCE</scope>
    <source>
        <strain evidence="1">DAOMC 238032</strain>
    </source>
</reference>
<comment type="caution">
    <text evidence="1">The sequence shown here is derived from an EMBL/GenBank/DDBJ whole genome shotgun (WGS) entry which is preliminary data.</text>
</comment>